<evidence type="ECO:0000313" key="14">
    <source>
        <dbReference type="Proteomes" id="UP000824469"/>
    </source>
</evidence>
<dbReference type="EMBL" id="JAHRHJ020000005">
    <property type="protein sequence ID" value="KAH9314255.1"/>
    <property type="molecule type" value="Genomic_DNA"/>
</dbReference>
<evidence type="ECO:0000259" key="12">
    <source>
        <dbReference type="Pfam" id="PF06974"/>
    </source>
</evidence>
<protein>
    <recommendedName>
        <fullName evidence="15">Diacylglycerol O-acyltransferase</fullName>
    </recommendedName>
</protein>
<organism evidence="13 14">
    <name type="scientific">Taxus chinensis</name>
    <name type="common">Chinese yew</name>
    <name type="synonym">Taxus wallichiana var. chinensis</name>
    <dbReference type="NCBI Taxonomy" id="29808"/>
    <lineage>
        <taxon>Eukaryota</taxon>
        <taxon>Viridiplantae</taxon>
        <taxon>Streptophyta</taxon>
        <taxon>Embryophyta</taxon>
        <taxon>Tracheophyta</taxon>
        <taxon>Spermatophyta</taxon>
        <taxon>Pinopsida</taxon>
        <taxon>Pinidae</taxon>
        <taxon>Conifers II</taxon>
        <taxon>Cupressales</taxon>
        <taxon>Taxaceae</taxon>
        <taxon>Taxus</taxon>
    </lineage>
</organism>
<feature type="domain" description="O-acyltransferase WSD1-like N-terminal" evidence="11">
    <location>
        <begin position="138"/>
        <end position="285"/>
    </location>
</feature>
<evidence type="ECO:0000256" key="7">
    <source>
        <dbReference type="ARBA" id="ARBA00023315"/>
    </source>
</evidence>
<comment type="pathway">
    <text evidence="4">Lipid metabolism.</text>
</comment>
<comment type="catalytic activity">
    <reaction evidence="9">
        <text>a long chain fatty alcohol + a fatty acyl-CoA = a long-chain alcohol wax ester + CoA</text>
        <dbReference type="Rhea" id="RHEA:38443"/>
        <dbReference type="ChEBI" id="CHEBI:17135"/>
        <dbReference type="ChEBI" id="CHEBI:57287"/>
        <dbReference type="ChEBI" id="CHEBI:77636"/>
        <dbReference type="ChEBI" id="CHEBI:235323"/>
        <dbReference type="EC" id="2.3.1.75"/>
    </reaction>
</comment>
<dbReference type="GO" id="GO:0005789">
    <property type="term" value="C:endoplasmic reticulum membrane"/>
    <property type="evidence" value="ECO:0007669"/>
    <property type="project" value="UniProtKB-SubCell"/>
</dbReference>
<dbReference type="GO" id="GO:0004144">
    <property type="term" value="F:diacylglycerol O-acyltransferase activity"/>
    <property type="evidence" value="ECO:0007669"/>
    <property type="project" value="UniProtKB-EC"/>
</dbReference>
<dbReference type="AlphaFoldDB" id="A0AA38LAA1"/>
<keyword evidence="6" id="KW-0256">Endoplasmic reticulum</keyword>
<keyword evidence="7" id="KW-0012">Acyltransferase</keyword>
<comment type="similarity">
    <text evidence="8">In the N-terminal section; belongs to the long-chain O-acyltransferase family.</text>
</comment>
<evidence type="ECO:0000256" key="5">
    <source>
        <dbReference type="ARBA" id="ARBA00022679"/>
    </source>
</evidence>
<accession>A0AA38LAA1</accession>
<feature type="domain" description="O-acyltransferase WSD1 C-terminal" evidence="12">
    <location>
        <begin position="348"/>
        <end position="485"/>
    </location>
</feature>
<name>A0AA38LAA1_TAXCH</name>
<keyword evidence="5" id="KW-0808">Transferase</keyword>
<dbReference type="InterPro" id="IPR045034">
    <property type="entry name" value="O-acyltransferase_WSD1-like"/>
</dbReference>
<evidence type="ECO:0000256" key="2">
    <source>
        <dbReference type="ARBA" id="ARBA00004240"/>
    </source>
</evidence>
<comment type="caution">
    <text evidence="13">The sequence shown here is derived from an EMBL/GenBank/DDBJ whole genome shotgun (WGS) entry which is preliminary data.</text>
</comment>
<dbReference type="GO" id="GO:0005886">
    <property type="term" value="C:plasma membrane"/>
    <property type="evidence" value="ECO:0007669"/>
    <property type="project" value="UniProtKB-SubCell"/>
</dbReference>
<dbReference type="GO" id="GO:0019432">
    <property type="term" value="P:triglyceride biosynthetic process"/>
    <property type="evidence" value="ECO:0007669"/>
    <property type="project" value="TreeGrafter"/>
</dbReference>
<dbReference type="Proteomes" id="UP000824469">
    <property type="component" value="Unassembled WGS sequence"/>
</dbReference>
<feature type="non-terminal residue" evidence="13">
    <location>
        <position position="485"/>
    </location>
</feature>
<comment type="pathway">
    <text evidence="3">Glycerolipid metabolism; triacylglycerol biosynthesis.</text>
</comment>
<evidence type="ECO:0008006" key="15">
    <source>
        <dbReference type="Google" id="ProtNLM"/>
    </source>
</evidence>
<evidence type="ECO:0000313" key="13">
    <source>
        <dbReference type="EMBL" id="KAH9314255.1"/>
    </source>
</evidence>
<dbReference type="Pfam" id="PF06974">
    <property type="entry name" value="WS_DGAT_C"/>
    <property type="match status" value="1"/>
</dbReference>
<reference evidence="13 14" key="1">
    <citation type="journal article" date="2021" name="Nat. Plants">
        <title>The Taxus genome provides insights into paclitaxel biosynthesis.</title>
        <authorList>
            <person name="Xiong X."/>
            <person name="Gou J."/>
            <person name="Liao Q."/>
            <person name="Li Y."/>
            <person name="Zhou Q."/>
            <person name="Bi G."/>
            <person name="Li C."/>
            <person name="Du R."/>
            <person name="Wang X."/>
            <person name="Sun T."/>
            <person name="Guo L."/>
            <person name="Liang H."/>
            <person name="Lu P."/>
            <person name="Wu Y."/>
            <person name="Zhang Z."/>
            <person name="Ro D.K."/>
            <person name="Shang Y."/>
            <person name="Huang S."/>
            <person name="Yan J."/>
        </authorList>
    </citation>
    <scope>NUCLEOTIDE SEQUENCE [LARGE SCALE GENOMIC DNA]</scope>
    <source>
        <strain evidence="13">Ta-2019</strain>
    </source>
</reference>
<comment type="subcellular location">
    <subcellularLocation>
        <location evidence="1">Cell membrane</location>
        <topology evidence="1">Single-pass membrane protein</topology>
    </subcellularLocation>
    <subcellularLocation>
        <location evidence="2">Endoplasmic reticulum</location>
    </subcellularLocation>
</comment>
<keyword evidence="14" id="KW-1185">Reference proteome</keyword>
<evidence type="ECO:0000256" key="1">
    <source>
        <dbReference type="ARBA" id="ARBA00004162"/>
    </source>
</evidence>
<evidence type="ECO:0000259" key="11">
    <source>
        <dbReference type="Pfam" id="PF03007"/>
    </source>
</evidence>
<evidence type="ECO:0000256" key="8">
    <source>
        <dbReference type="ARBA" id="ARBA00024360"/>
    </source>
</evidence>
<evidence type="ECO:0000256" key="3">
    <source>
        <dbReference type="ARBA" id="ARBA00004771"/>
    </source>
</evidence>
<gene>
    <name evidence="13" type="ORF">KI387_022882</name>
</gene>
<evidence type="ECO:0000256" key="10">
    <source>
        <dbReference type="ARBA" id="ARBA00048109"/>
    </source>
</evidence>
<evidence type="ECO:0000256" key="4">
    <source>
        <dbReference type="ARBA" id="ARBA00005189"/>
    </source>
</evidence>
<evidence type="ECO:0000256" key="9">
    <source>
        <dbReference type="ARBA" id="ARBA00047604"/>
    </source>
</evidence>
<dbReference type="GO" id="GO:0047196">
    <property type="term" value="F:long-chain-alcohol O-fatty-acyltransferase activity"/>
    <property type="evidence" value="ECO:0007669"/>
    <property type="project" value="UniProtKB-EC"/>
</dbReference>
<proteinExistence type="inferred from homology"/>
<dbReference type="PANTHER" id="PTHR31650:SF1">
    <property type="entry name" value="WAX ESTER SYNTHASE_DIACYLGLYCEROL ACYLTRANSFERASE 4-RELATED"/>
    <property type="match status" value="1"/>
</dbReference>
<dbReference type="OMA" id="AYICRRI"/>
<evidence type="ECO:0000256" key="6">
    <source>
        <dbReference type="ARBA" id="ARBA00022824"/>
    </source>
</evidence>
<dbReference type="InterPro" id="IPR009721">
    <property type="entry name" value="O-acyltransferase_WSD1_C"/>
</dbReference>
<sequence>MENSNNHGDGLEEAKIQLREIAVTKIDNVNCMVNMSKHEEPLSPLACLTSDKSLDSYILGIVGFKKEIDVKSLKISLQNNLVEHQRFSSIVIKDRKNNSRWCLREVVIDDHVIVPSLSHSFIENPNFVNEYTACLVTAPPLSPCRPLWEVHVLNAPSGNAAATLVFRIHHSLGDCVSMLSLIINCTTKTTHAKLPPTVIPHQTSSSQTISTGLLKTVWFKITALWLTFICLLQYGATLLWKQDRNSLRGGSRAAVCRKRLSHVTLSIDDIFLVKKAVNGTLNDVIMGVISAGLVQYLSRRQYGSNPIEEHLNIPLNSTVRAMVAVNMRRSPVLRDLGNNMKNPSQSLWGNKLGFWLFPLPIIHYDDPLQYSRVTTVSSRLKKLSLEASMTFAVAKYLPTKLVAYVTSKLAVNCTLGFSNVMGPVDEVQYGDNPITHIIPTAQVNYASVVVHFISYAGKGKLIALVSEEVVADPQQFCQDCADALQ</sequence>
<dbReference type="PANTHER" id="PTHR31650">
    <property type="entry name" value="O-ACYLTRANSFERASE (WSD1-LIKE) FAMILY PROTEIN"/>
    <property type="match status" value="1"/>
</dbReference>
<dbReference type="Pfam" id="PF03007">
    <property type="entry name" value="WS_DGAT_cat"/>
    <property type="match status" value="1"/>
</dbReference>
<dbReference type="InterPro" id="IPR004255">
    <property type="entry name" value="O-acyltransferase_WSD1_N"/>
</dbReference>
<comment type="catalytic activity">
    <reaction evidence="10">
        <text>an acyl-CoA + a 1,2-diacyl-sn-glycerol = a triacyl-sn-glycerol + CoA</text>
        <dbReference type="Rhea" id="RHEA:10868"/>
        <dbReference type="ChEBI" id="CHEBI:17815"/>
        <dbReference type="ChEBI" id="CHEBI:57287"/>
        <dbReference type="ChEBI" id="CHEBI:58342"/>
        <dbReference type="ChEBI" id="CHEBI:64615"/>
        <dbReference type="EC" id="2.3.1.20"/>
    </reaction>
</comment>